<keyword evidence="2" id="KW-0489">Methyltransferase</keyword>
<dbReference type="CDD" id="cd02440">
    <property type="entry name" value="AdoMet_MTases"/>
    <property type="match status" value="1"/>
</dbReference>
<sequence>MTISRPDPAEDRRVSFTDAFSSALRGAPAGFGRAEAAAHADLLPVHAWSGEATTEDEALLALCEGATIDLGCGPGRMAAALVRRGHRTLGVDVVEECVRLTRARGVDAVHGSLFETLPGEGSWTTALLADGNVGIGGDPVRLLERAAAILGPAGRVVVEVAGPGVRSTSRWMTLEVDGVACRPFRWAVLGTDDVCAVAVAAGLAVRSIERVGRRWVAVLDRGVEGVAGSRMVG</sequence>
<evidence type="ECO:0000259" key="1">
    <source>
        <dbReference type="Pfam" id="PF13649"/>
    </source>
</evidence>
<name>A0A9X2IEP3_9ACTN</name>
<organism evidence="2 3">
    <name type="scientific">Nocardioides bruguierae</name>
    <dbReference type="NCBI Taxonomy" id="2945102"/>
    <lineage>
        <taxon>Bacteria</taxon>
        <taxon>Bacillati</taxon>
        <taxon>Actinomycetota</taxon>
        <taxon>Actinomycetes</taxon>
        <taxon>Propionibacteriales</taxon>
        <taxon>Nocardioidaceae</taxon>
        <taxon>Nocardioides</taxon>
    </lineage>
</organism>
<accession>A0A9X2IEP3</accession>
<keyword evidence="3" id="KW-1185">Reference proteome</keyword>
<gene>
    <name evidence="2" type="ORF">M8330_04560</name>
</gene>
<dbReference type="GO" id="GO:0008168">
    <property type="term" value="F:methyltransferase activity"/>
    <property type="evidence" value="ECO:0007669"/>
    <property type="project" value="UniProtKB-KW"/>
</dbReference>
<proteinExistence type="predicted"/>
<dbReference type="Proteomes" id="UP001139485">
    <property type="component" value="Unassembled WGS sequence"/>
</dbReference>
<keyword evidence="2" id="KW-0808">Transferase</keyword>
<dbReference type="Gene3D" id="3.40.50.150">
    <property type="entry name" value="Vaccinia Virus protein VP39"/>
    <property type="match status" value="1"/>
</dbReference>
<protein>
    <submittedName>
        <fullName evidence="2">Class I SAM-dependent methyltransferase</fullName>
    </submittedName>
</protein>
<dbReference type="RefSeq" id="WP_250826373.1">
    <property type="nucleotide sequence ID" value="NZ_JAMOIL010000003.1"/>
</dbReference>
<dbReference type="SUPFAM" id="SSF53335">
    <property type="entry name" value="S-adenosyl-L-methionine-dependent methyltransferases"/>
    <property type="match status" value="1"/>
</dbReference>
<dbReference type="GO" id="GO:0032259">
    <property type="term" value="P:methylation"/>
    <property type="evidence" value="ECO:0007669"/>
    <property type="project" value="UniProtKB-KW"/>
</dbReference>
<dbReference type="EMBL" id="JAMOIL010000003">
    <property type="protein sequence ID" value="MCM0619569.1"/>
    <property type="molecule type" value="Genomic_DNA"/>
</dbReference>
<reference evidence="2" key="1">
    <citation type="submission" date="2022-05" db="EMBL/GenBank/DDBJ databases">
        <authorList>
            <person name="Tuo L."/>
        </authorList>
    </citation>
    <scope>NUCLEOTIDE SEQUENCE</scope>
    <source>
        <strain evidence="2">BSK12Z-4</strain>
    </source>
</reference>
<dbReference type="AlphaFoldDB" id="A0A9X2IEP3"/>
<comment type="caution">
    <text evidence="2">The sequence shown here is derived from an EMBL/GenBank/DDBJ whole genome shotgun (WGS) entry which is preliminary data.</text>
</comment>
<dbReference type="InterPro" id="IPR029063">
    <property type="entry name" value="SAM-dependent_MTases_sf"/>
</dbReference>
<evidence type="ECO:0000313" key="2">
    <source>
        <dbReference type="EMBL" id="MCM0619569.1"/>
    </source>
</evidence>
<dbReference type="InterPro" id="IPR041698">
    <property type="entry name" value="Methyltransf_25"/>
</dbReference>
<feature type="domain" description="Methyltransferase" evidence="1">
    <location>
        <begin position="69"/>
        <end position="154"/>
    </location>
</feature>
<dbReference type="Pfam" id="PF13649">
    <property type="entry name" value="Methyltransf_25"/>
    <property type="match status" value="1"/>
</dbReference>
<evidence type="ECO:0000313" key="3">
    <source>
        <dbReference type="Proteomes" id="UP001139485"/>
    </source>
</evidence>